<sequence length="628" mass="70009">MEPISFENETKLECFKNMVPKWKYSSNYWSSGLRVSTSEFSWCKKDGSIAVDKSKLTWAAGQPDNVNNTENCVHLNVVKSNSSFYFSDRTCTDPQIFACQGPPTPAPACSSPVCPNATCVKNFSGAMAACCEIGMSLLSLEYDYKYKSVIAAIKNNVTSSDYFWTSGSDKGCESNYGYCTAKRLLRKEAIWASGQPDNADGNESAVAVYITDAKAQLSDFNEESKYRYICEASSIARDTSKAKSGGSAVRDECASIYNVSQAEIDTVLNNTNQLDLRLKCFLKCLGENSGLMINGKFLENEVLAILENLAHGNLEDLQKNMGIMDDCGKASTGMDECDKAAQMIGCSNEKAPDVLNGVIMAMDQSIPVEKAPLPPKAYCYNSSECPSASLYLNYAQEISACSADCQATYGVVKFCGWKKYYFDARLMDFKSSFVNCCNLGLKLASVTSIDQINCLASFSKNYFFIQFLLMLNSTIKYIKINWERFPNQNSWHWMAASKMNSSVPRWCTSAIPFNFSIFNSTWDDPAAAYDSYVLTPISKTMSVTQQNGRKYKFQDTFVNCCNMGLKLASITTVEEVDCLATFVYPNQNDWSWVAFISIYNNHLYEHHVDYNQSTDQRGYQITILSVAQ</sequence>
<dbReference type="CDD" id="cd23992">
    <property type="entry name" value="PBP_GOBP"/>
    <property type="match status" value="1"/>
</dbReference>
<dbReference type="AlphaFoldDB" id="A0A8S1CGB4"/>
<dbReference type="Pfam" id="PF01395">
    <property type="entry name" value="PBP_GOBP"/>
    <property type="match status" value="1"/>
</dbReference>
<keyword evidence="4" id="KW-1185">Reference proteome</keyword>
<dbReference type="PANTHER" id="PTHR22799:SF6">
    <property type="entry name" value="C-TYPE LECTIN DOMAIN FAMILY 4 MEMBER M-LIKE"/>
    <property type="match status" value="1"/>
</dbReference>
<gene>
    <name evidence="3" type="ORF">CLODIP_2_CD04312</name>
</gene>
<dbReference type="SMART" id="SM00708">
    <property type="entry name" value="PhBP"/>
    <property type="match status" value="1"/>
</dbReference>
<dbReference type="OrthoDB" id="8194670at2759"/>
<dbReference type="GO" id="GO:0005549">
    <property type="term" value="F:odorant binding"/>
    <property type="evidence" value="ECO:0007669"/>
    <property type="project" value="InterPro"/>
</dbReference>
<dbReference type="Proteomes" id="UP000494165">
    <property type="component" value="Unassembled WGS sequence"/>
</dbReference>
<dbReference type="InterPro" id="IPR016187">
    <property type="entry name" value="CTDL_fold"/>
</dbReference>
<dbReference type="InterPro" id="IPR006170">
    <property type="entry name" value="PBP/GOBP"/>
</dbReference>
<dbReference type="CDD" id="cd00037">
    <property type="entry name" value="CLECT"/>
    <property type="match status" value="2"/>
</dbReference>
<dbReference type="InterPro" id="IPR051663">
    <property type="entry name" value="CLec_Tetranectin-domain"/>
</dbReference>
<proteinExistence type="predicted"/>
<evidence type="ECO:0000313" key="3">
    <source>
        <dbReference type="EMBL" id="CAB3367230.1"/>
    </source>
</evidence>
<dbReference type="SUPFAM" id="SSF56436">
    <property type="entry name" value="C-type lectin-like"/>
    <property type="match status" value="3"/>
</dbReference>
<dbReference type="PROSITE" id="PS50041">
    <property type="entry name" value="C_TYPE_LECTIN_2"/>
    <property type="match status" value="1"/>
</dbReference>
<dbReference type="InterPro" id="IPR036728">
    <property type="entry name" value="PBP_GOBP_sf"/>
</dbReference>
<evidence type="ECO:0000256" key="1">
    <source>
        <dbReference type="ARBA" id="ARBA00022734"/>
    </source>
</evidence>
<dbReference type="Gene3D" id="1.10.238.20">
    <property type="entry name" value="Pheromone/general odorant binding protein domain"/>
    <property type="match status" value="1"/>
</dbReference>
<dbReference type="EMBL" id="CADEPI010000029">
    <property type="protein sequence ID" value="CAB3367230.1"/>
    <property type="molecule type" value="Genomic_DNA"/>
</dbReference>
<dbReference type="Gene3D" id="3.10.100.10">
    <property type="entry name" value="Mannose-Binding Protein A, subunit A"/>
    <property type="match status" value="2"/>
</dbReference>
<feature type="domain" description="C-type lectin" evidence="2">
    <location>
        <begin position="4"/>
        <end position="100"/>
    </location>
</feature>
<dbReference type="SUPFAM" id="SSF47565">
    <property type="entry name" value="Insect pheromone/odorant-binding proteins"/>
    <property type="match status" value="1"/>
</dbReference>
<keyword evidence="1" id="KW-0430">Lectin</keyword>
<organism evidence="3 4">
    <name type="scientific">Cloeon dipterum</name>
    <dbReference type="NCBI Taxonomy" id="197152"/>
    <lineage>
        <taxon>Eukaryota</taxon>
        <taxon>Metazoa</taxon>
        <taxon>Ecdysozoa</taxon>
        <taxon>Arthropoda</taxon>
        <taxon>Hexapoda</taxon>
        <taxon>Insecta</taxon>
        <taxon>Pterygota</taxon>
        <taxon>Palaeoptera</taxon>
        <taxon>Ephemeroptera</taxon>
        <taxon>Pisciforma</taxon>
        <taxon>Baetidae</taxon>
        <taxon>Cloeon</taxon>
    </lineage>
</organism>
<dbReference type="GO" id="GO:0030246">
    <property type="term" value="F:carbohydrate binding"/>
    <property type="evidence" value="ECO:0007669"/>
    <property type="project" value="UniProtKB-KW"/>
</dbReference>
<evidence type="ECO:0000259" key="2">
    <source>
        <dbReference type="PROSITE" id="PS50041"/>
    </source>
</evidence>
<name>A0A8S1CGB4_9INSE</name>
<evidence type="ECO:0000313" key="4">
    <source>
        <dbReference type="Proteomes" id="UP000494165"/>
    </source>
</evidence>
<accession>A0A8S1CGB4</accession>
<dbReference type="InterPro" id="IPR016186">
    <property type="entry name" value="C-type_lectin-like/link_sf"/>
</dbReference>
<dbReference type="InterPro" id="IPR001304">
    <property type="entry name" value="C-type_lectin-like"/>
</dbReference>
<reference evidence="3 4" key="1">
    <citation type="submission" date="2020-04" db="EMBL/GenBank/DDBJ databases">
        <authorList>
            <person name="Alioto T."/>
            <person name="Alioto T."/>
            <person name="Gomez Garrido J."/>
        </authorList>
    </citation>
    <scope>NUCLEOTIDE SEQUENCE [LARGE SCALE GENOMIC DNA]</scope>
</reference>
<comment type="caution">
    <text evidence="3">The sequence shown here is derived from an EMBL/GenBank/DDBJ whole genome shotgun (WGS) entry which is preliminary data.</text>
</comment>
<dbReference type="PANTHER" id="PTHR22799">
    <property type="entry name" value="TETRANECTIN-RELATED"/>
    <property type="match status" value="1"/>
</dbReference>
<protein>
    <recommendedName>
        <fullName evidence="2">C-type lectin domain-containing protein</fullName>
    </recommendedName>
</protein>